<dbReference type="PROSITE" id="PS50216">
    <property type="entry name" value="DHHC"/>
    <property type="match status" value="1"/>
</dbReference>
<gene>
    <name evidence="11" type="ORF">ZIOFF_023787</name>
</gene>
<evidence type="ECO:0000256" key="6">
    <source>
        <dbReference type="ARBA" id="ARBA00023136"/>
    </source>
</evidence>
<dbReference type="PANTHER" id="PTHR22883:SF203">
    <property type="entry name" value="PALMITOYLTRANSFERASE"/>
    <property type="match status" value="1"/>
</dbReference>
<dbReference type="EC" id="2.3.1.225" evidence="8"/>
<evidence type="ECO:0000256" key="8">
    <source>
        <dbReference type="RuleBase" id="RU079119"/>
    </source>
</evidence>
<keyword evidence="12" id="KW-1185">Reference proteome</keyword>
<comment type="domain">
    <text evidence="8">The DHHC domain is required for palmitoyltransferase activity.</text>
</comment>
<evidence type="ECO:0000313" key="11">
    <source>
        <dbReference type="EMBL" id="KAG6513457.1"/>
    </source>
</evidence>
<evidence type="ECO:0000313" key="12">
    <source>
        <dbReference type="Proteomes" id="UP000734854"/>
    </source>
</evidence>
<dbReference type="InterPro" id="IPR039859">
    <property type="entry name" value="PFA4/ZDH16/20/ERF2-like"/>
</dbReference>
<keyword evidence="3 8" id="KW-0808">Transferase</keyword>
<sequence length="816" mass="89476">MLTQEGIQLGNYGFPCHSISISTKHNAGSHCLVESSTYIEWNVSSPPWIPPGKHASHWEEEWESFAYSDVIILGPVPNPPTFCGPEARKEAPCLFFSPCPSSFGAAQESSLSSPVRSPWCSPSLYVIPSAGESGLPSTMVRRHGWQLPAHNFQVIAITVFFLLVVAFYAFFAPFLGKEILEYVSIIVYTPLALTVFIFRERTMFARRGYEFKGDPKLNPIMGPRRSSGCCGSSGFICALFAKEDCLNHEEIEPGGEDALFCTLCNAEVRKFSKHCRSCDKCVDGFDHHCRWLNNCVGRKNYNSFIALMATGLIWLAIECGVGIAVLVLCFVDKKGTETNIKEKLGNGFSRAPFAVVVVFNRDIRFWKYWYISVAQCAHVCAMFDKSAEIVSYGNDTFDFTDLHQLLLSIFAAGNLLDNGSRSVTELLAMSTALSLLACVPLGELFFFHMILIKKGITTYEYVVAMRAMSEAPPASGDEEEPNPLYSPTNSATTGLSIGSSLNPQYKGVWCTPPRIFVDQQDEVISHLEPGMVPSTVDPDAAGYVERANKSKKNVKISAWKLAKLDTNEAIRAAAKARASSSVLRPIDAHRAFDAEYSSSGKASVRSSLSIDYTVTRDSRSEVKLSPLRKSSMQSVASREDFETSTQSASSLSSPARARESAAPDNRNFQQPLCSQPPQIAPRVPPPSQLTNPVFQSASLGARDHKRTCVVWDQEAGRFVSVPASAGSSSVDVHARASRIPLPNRSVGNDACRPVEQTSSSTMPPPSRQERVMLTERSIFFGGPLGNYPDRDTVRNDNNSGTNMERGAINVVRGNKG</sequence>
<dbReference type="GO" id="GO:0005783">
    <property type="term" value="C:endoplasmic reticulum"/>
    <property type="evidence" value="ECO:0007669"/>
    <property type="project" value="TreeGrafter"/>
</dbReference>
<feature type="compositionally biased region" description="Pro residues" evidence="9">
    <location>
        <begin position="678"/>
        <end position="687"/>
    </location>
</feature>
<dbReference type="EMBL" id="JACMSC010000007">
    <property type="protein sequence ID" value="KAG6513457.1"/>
    <property type="molecule type" value="Genomic_DNA"/>
</dbReference>
<dbReference type="Proteomes" id="UP000734854">
    <property type="component" value="Unassembled WGS sequence"/>
</dbReference>
<feature type="compositionally biased region" description="Low complexity" evidence="9">
    <location>
        <begin position="643"/>
        <end position="655"/>
    </location>
</feature>
<keyword evidence="5 8" id="KW-1133">Transmembrane helix</keyword>
<feature type="domain" description="Palmitoyltransferase DHHC" evidence="10">
    <location>
        <begin position="258"/>
        <end position="353"/>
    </location>
</feature>
<evidence type="ECO:0000259" key="10">
    <source>
        <dbReference type="Pfam" id="PF01529"/>
    </source>
</evidence>
<feature type="transmembrane region" description="Helical" evidence="8">
    <location>
        <begin position="151"/>
        <end position="173"/>
    </location>
</feature>
<evidence type="ECO:0000256" key="2">
    <source>
        <dbReference type="ARBA" id="ARBA00008574"/>
    </source>
</evidence>
<feature type="region of interest" description="Disordered" evidence="9">
    <location>
        <begin position="782"/>
        <end position="805"/>
    </location>
</feature>
<dbReference type="GO" id="GO:0019706">
    <property type="term" value="F:protein-cysteine S-palmitoyltransferase activity"/>
    <property type="evidence" value="ECO:0007669"/>
    <property type="project" value="UniProtKB-EC"/>
</dbReference>
<comment type="catalytic activity">
    <reaction evidence="8">
        <text>L-cysteinyl-[protein] + hexadecanoyl-CoA = S-hexadecanoyl-L-cysteinyl-[protein] + CoA</text>
        <dbReference type="Rhea" id="RHEA:36683"/>
        <dbReference type="Rhea" id="RHEA-COMP:10131"/>
        <dbReference type="Rhea" id="RHEA-COMP:11032"/>
        <dbReference type="ChEBI" id="CHEBI:29950"/>
        <dbReference type="ChEBI" id="CHEBI:57287"/>
        <dbReference type="ChEBI" id="CHEBI:57379"/>
        <dbReference type="ChEBI" id="CHEBI:74151"/>
        <dbReference type="EC" id="2.3.1.225"/>
    </reaction>
</comment>
<dbReference type="GO" id="GO:0005794">
    <property type="term" value="C:Golgi apparatus"/>
    <property type="evidence" value="ECO:0007669"/>
    <property type="project" value="TreeGrafter"/>
</dbReference>
<protein>
    <recommendedName>
        <fullName evidence="8">S-acyltransferase</fullName>
        <ecNumber evidence="8">2.3.1.225</ecNumber>
    </recommendedName>
    <alternativeName>
        <fullName evidence="8">Palmitoyltransferase</fullName>
    </alternativeName>
</protein>
<name>A0A8J5GR77_ZINOF</name>
<feature type="transmembrane region" description="Helical" evidence="8">
    <location>
        <begin position="304"/>
        <end position="328"/>
    </location>
</feature>
<accession>A0A8J5GR77</accession>
<keyword evidence="4 8" id="KW-0812">Transmembrane</keyword>
<evidence type="ECO:0000256" key="9">
    <source>
        <dbReference type="SAM" id="MobiDB-lite"/>
    </source>
</evidence>
<evidence type="ECO:0000256" key="4">
    <source>
        <dbReference type="ARBA" id="ARBA00022692"/>
    </source>
</evidence>
<dbReference type="AlphaFoldDB" id="A0A8J5GR77"/>
<comment type="caution">
    <text evidence="11">The sequence shown here is derived from an EMBL/GenBank/DDBJ whole genome shotgun (WGS) entry which is preliminary data.</text>
</comment>
<comment type="subcellular location">
    <subcellularLocation>
        <location evidence="1">Membrane</location>
        <topology evidence="1">Multi-pass membrane protein</topology>
    </subcellularLocation>
</comment>
<dbReference type="GO" id="GO:0016020">
    <property type="term" value="C:membrane"/>
    <property type="evidence" value="ECO:0007669"/>
    <property type="project" value="UniProtKB-SubCell"/>
</dbReference>
<organism evidence="11 12">
    <name type="scientific">Zingiber officinale</name>
    <name type="common">Ginger</name>
    <name type="synonym">Amomum zingiber</name>
    <dbReference type="NCBI Taxonomy" id="94328"/>
    <lineage>
        <taxon>Eukaryota</taxon>
        <taxon>Viridiplantae</taxon>
        <taxon>Streptophyta</taxon>
        <taxon>Embryophyta</taxon>
        <taxon>Tracheophyta</taxon>
        <taxon>Spermatophyta</taxon>
        <taxon>Magnoliopsida</taxon>
        <taxon>Liliopsida</taxon>
        <taxon>Zingiberales</taxon>
        <taxon>Zingiberaceae</taxon>
        <taxon>Zingiber</taxon>
    </lineage>
</organism>
<proteinExistence type="inferred from homology"/>
<dbReference type="InterPro" id="IPR001594">
    <property type="entry name" value="Palmitoyltrfase_DHHC"/>
</dbReference>
<feature type="region of interest" description="Disordered" evidence="9">
    <location>
        <begin position="740"/>
        <end position="767"/>
    </location>
</feature>
<feature type="region of interest" description="Disordered" evidence="9">
    <location>
        <begin position="619"/>
        <end position="692"/>
    </location>
</feature>
<comment type="similarity">
    <text evidence="2 8">Belongs to the DHHC palmitoyltransferase family.</text>
</comment>
<dbReference type="GO" id="GO:0006612">
    <property type="term" value="P:protein targeting to membrane"/>
    <property type="evidence" value="ECO:0007669"/>
    <property type="project" value="TreeGrafter"/>
</dbReference>
<keyword evidence="6 8" id="KW-0472">Membrane</keyword>
<evidence type="ECO:0000256" key="3">
    <source>
        <dbReference type="ARBA" id="ARBA00022679"/>
    </source>
</evidence>
<feature type="transmembrane region" description="Helical" evidence="8">
    <location>
        <begin position="179"/>
        <end position="198"/>
    </location>
</feature>
<reference evidence="11 12" key="1">
    <citation type="submission" date="2020-08" db="EMBL/GenBank/DDBJ databases">
        <title>Plant Genome Project.</title>
        <authorList>
            <person name="Zhang R.-G."/>
        </authorList>
    </citation>
    <scope>NUCLEOTIDE SEQUENCE [LARGE SCALE GENOMIC DNA]</scope>
    <source>
        <tissue evidence="11">Rhizome</tissue>
    </source>
</reference>
<evidence type="ECO:0000256" key="7">
    <source>
        <dbReference type="ARBA" id="ARBA00023315"/>
    </source>
</evidence>
<keyword evidence="7 8" id="KW-0012">Acyltransferase</keyword>
<evidence type="ECO:0000256" key="1">
    <source>
        <dbReference type="ARBA" id="ARBA00004141"/>
    </source>
</evidence>
<dbReference type="Pfam" id="PF01529">
    <property type="entry name" value="DHHC"/>
    <property type="match status" value="1"/>
</dbReference>
<dbReference type="PANTHER" id="PTHR22883">
    <property type="entry name" value="ZINC FINGER DHHC DOMAIN CONTAINING PROTEIN"/>
    <property type="match status" value="1"/>
</dbReference>
<evidence type="ECO:0000256" key="5">
    <source>
        <dbReference type="ARBA" id="ARBA00022989"/>
    </source>
</evidence>